<reference evidence="1" key="1">
    <citation type="submission" date="2021-01" db="EMBL/GenBank/DDBJ databases">
        <authorList>
            <person name="Sun Q."/>
        </authorList>
    </citation>
    <scope>NUCLEOTIDE SEQUENCE</scope>
    <source>
        <strain evidence="1">YIM B02566</strain>
    </source>
</reference>
<keyword evidence="2" id="KW-1185">Reference proteome</keyword>
<evidence type="ECO:0000313" key="1">
    <source>
        <dbReference type="EMBL" id="MBK1870356.1"/>
    </source>
</evidence>
<gene>
    <name evidence="1" type="ORF">JHL16_28590</name>
</gene>
<accession>A0ACC5RCC4</accession>
<comment type="caution">
    <text evidence="1">The sequence shown here is derived from an EMBL/GenBank/DDBJ whole genome shotgun (WGS) entry which is preliminary data.</text>
</comment>
<proteinExistence type="predicted"/>
<name>A0ACC5RCC4_9HYPH</name>
<organism evidence="1 2">
    <name type="scientific">Taklimakanibacter albus</name>
    <dbReference type="NCBI Taxonomy" id="2800327"/>
    <lineage>
        <taxon>Bacteria</taxon>
        <taxon>Pseudomonadati</taxon>
        <taxon>Pseudomonadota</taxon>
        <taxon>Alphaproteobacteria</taxon>
        <taxon>Hyphomicrobiales</taxon>
        <taxon>Aestuariivirgaceae</taxon>
        <taxon>Taklimakanibacter</taxon>
    </lineage>
</organism>
<protein>
    <submittedName>
        <fullName evidence="1">Uncharacterized protein</fullName>
    </submittedName>
</protein>
<dbReference type="Proteomes" id="UP000616151">
    <property type="component" value="Unassembled WGS sequence"/>
</dbReference>
<evidence type="ECO:0000313" key="2">
    <source>
        <dbReference type="Proteomes" id="UP000616151"/>
    </source>
</evidence>
<sequence>MACVAALACACLSTAANAEQPNSPNAVTFLVGRGTDTDFTTIVSQPWKTNFVDLTMLGITYSYRLGTLNELFDSGTLGYFGDHLMVEPEAGAAYRFGEESQGEFWGSLYFRYDGLPWNDTIYTTLAINTGLSILTESSDFERDRSDGDSSLVLHNFSPEITFASPDYKDIELVLRLHHRSGIFGTIDGVYSGSSFITTGLRVRF</sequence>
<dbReference type="EMBL" id="JAENHL010000008">
    <property type="protein sequence ID" value="MBK1870356.1"/>
    <property type="molecule type" value="Genomic_DNA"/>
</dbReference>